<dbReference type="RefSeq" id="XP_018695896.1">
    <property type="nucleotide sequence ID" value="XM_018836246.1"/>
</dbReference>
<dbReference type="PANTHER" id="PTHR36206">
    <property type="entry name" value="ASPERCRYPTIN BIOSYNTHESIS CLUSTER-SPECIFIC TRANSCRIPTION REGULATOR ATNN-RELATED"/>
    <property type="match status" value="1"/>
</dbReference>
<sequence>MVPGTAAWTHFSNATESRSLNSADATRFTIPGDPKAEDAFQCPAIQVWLLYMPRSKRPCEGYPDGAPRGQEQTETNVALPTRSGSVDYVNFSKLSHLGSNPELDRLHLLACAVFSQGLPGARTEAESAFWTHLVPQLALSIPSVREAAAAFGASYEHQMLQSNCGAAKLKALKQVTVAMGKIRQDVFLLPHGPLPVLVACILLACAETIQYCYNDALLHLRGAFSIMSSREWLDARSSTGKALLEDDLSCLFGKLDLQVITYALGNTPELQVPVATPGVDADNTVFTPQRADRELFRTLHSCYSFATRAAHYKYLPRAASRELLVLEQNRHIAELTRWLSSYQQYLKASHDISAGNDLHGLLLQAHCLSAHIYMANILEPFEMGYDKYALQFQQLVECVEQAMSANPVEGEMPTFNAEMGVIQPLFFTAVKYRDSTWRWKAISLIRKCGREGPWSGHVESAAAEIVVRAEETAATNAANATSWGTSSAASRSVFLSQDIPEEARVAGHSLLDILEDSSGANWAEIEMSRCRDMHAMLLDEEPQPHVNKHWFLWREMCRFRS</sequence>
<comment type="caution">
    <text evidence="7">The sequence shown here is derived from an EMBL/GenBank/DDBJ whole genome shotgun (WGS) entry which is preliminary data.</text>
</comment>
<keyword evidence="3" id="KW-0805">Transcription regulation</keyword>
<keyword evidence="6" id="KW-0539">Nucleus</keyword>
<evidence type="ECO:0008006" key="9">
    <source>
        <dbReference type="Google" id="ProtNLM"/>
    </source>
</evidence>
<dbReference type="STRING" id="1367422.A0A178ZRT9"/>
<reference evidence="7 8" key="1">
    <citation type="submission" date="2016-04" db="EMBL/GenBank/DDBJ databases">
        <title>Draft genome of Fonsecaea erecta CBS 125763.</title>
        <authorList>
            <person name="Weiss V.A."/>
            <person name="Vicente V.A."/>
            <person name="Raittz R.T."/>
            <person name="Moreno L.F."/>
            <person name="De Souza E.M."/>
            <person name="Pedrosa F.O."/>
            <person name="Steffens M.B."/>
            <person name="Faoro H."/>
            <person name="Tadra-Sfeir M.Z."/>
            <person name="Najafzadeh M.J."/>
            <person name="Felipe M.S."/>
            <person name="Teixeira M."/>
            <person name="Sun J."/>
            <person name="Xi L."/>
            <person name="Gomes R."/>
            <person name="De Azevedo C.M."/>
            <person name="Salgado C.G."/>
            <person name="Da Silva M.B."/>
            <person name="Nascimento M.F."/>
            <person name="Queiroz-Telles F."/>
            <person name="Attili D.S."/>
            <person name="Gorbushina A."/>
        </authorList>
    </citation>
    <scope>NUCLEOTIDE SEQUENCE [LARGE SCALE GENOMIC DNA]</scope>
    <source>
        <strain evidence="7 8">CBS 125763</strain>
    </source>
</reference>
<evidence type="ECO:0000256" key="1">
    <source>
        <dbReference type="ARBA" id="ARBA00022723"/>
    </source>
</evidence>
<keyword evidence="5" id="KW-0804">Transcription</keyword>
<dbReference type="AlphaFoldDB" id="A0A178ZRT9"/>
<evidence type="ECO:0000256" key="5">
    <source>
        <dbReference type="ARBA" id="ARBA00023163"/>
    </source>
</evidence>
<dbReference type="PANTHER" id="PTHR36206:SF13">
    <property type="entry name" value="TRANSCRIPTIONAL REGULATORY PROTEIN MOC3"/>
    <property type="match status" value="1"/>
</dbReference>
<evidence type="ECO:0000256" key="3">
    <source>
        <dbReference type="ARBA" id="ARBA00023015"/>
    </source>
</evidence>
<protein>
    <recommendedName>
        <fullName evidence="9">Transcription factor domain-containing protein</fullName>
    </recommendedName>
</protein>
<evidence type="ECO:0000256" key="6">
    <source>
        <dbReference type="ARBA" id="ARBA00023242"/>
    </source>
</evidence>
<proteinExistence type="predicted"/>
<dbReference type="GO" id="GO:0046872">
    <property type="term" value="F:metal ion binding"/>
    <property type="evidence" value="ECO:0007669"/>
    <property type="project" value="UniProtKB-KW"/>
</dbReference>
<accession>A0A178ZRT9</accession>
<organism evidence="7 8">
    <name type="scientific">Fonsecaea erecta</name>
    <dbReference type="NCBI Taxonomy" id="1367422"/>
    <lineage>
        <taxon>Eukaryota</taxon>
        <taxon>Fungi</taxon>
        <taxon>Dikarya</taxon>
        <taxon>Ascomycota</taxon>
        <taxon>Pezizomycotina</taxon>
        <taxon>Eurotiomycetes</taxon>
        <taxon>Chaetothyriomycetidae</taxon>
        <taxon>Chaetothyriales</taxon>
        <taxon>Herpotrichiellaceae</taxon>
        <taxon>Fonsecaea</taxon>
    </lineage>
</organism>
<keyword evidence="2" id="KW-0862">Zinc</keyword>
<evidence type="ECO:0000256" key="2">
    <source>
        <dbReference type="ARBA" id="ARBA00022833"/>
    </source>
</evidence>
<dbReference type="GO" id="GO:0003677">
    <property type="term" value="F:DNA binding"/>
    <property type="evidence" value="ECO:0007669"/>
    <property type="project" value="UniProtKB-KW"/>
</dbReference>
<dbReference type="OrthoDB" id="3145928at2759"/>
<dbReference type="InterPro" id="IPR052360">
    <property type="entry name" value="Transcr_Regulatory_Proteins"/>
</dbReference>
<keyword evidence="1" id="KW-0479">Metal-binding</keyword>
<evidence type="ECO:0000313" key="8">
    <source>
        <dbReference type="Proteomes" id="UP000078343"/>
    </source>
</evidence>
<dbReference type="Proteomes" id="UP000078343">
    <property type="component" value="Unassembled WGS sequence"/>
</dbReference>
<evidence type="ECO:0000313" key="7">
    <source>
        <dbReference type="EMBL" id="OAP62529.1"/>
    </source>
</evidence>
<dbReference type="GeneID" id="30008902"/>
<name>A0A178ZRT9_9EURO</name>
<evidence type="ECO:0000256" key="4">
    <source>
        <dbReference type="ARBA" id="ARBA00023125"/>
    </source>
</evidence>
<gene>
    <name evidence="7" type="ORF">AYL99_04734</name>
</gene>
<keyword evidence="4" id="KW-0238">DNA-binding</keyword>
<keyword evidence="8" id="KW-1185">Reference proteome</keyword>
<dbReference type="EMBL" id="LVYI01000003">
    <property type="protein sequence ID" value="OAP62529.1"/>
    <property type="molecule type" value="Genomic_DNA"/>
</dbReference>